<feature type="region of interest" description="Disordered" evidence="1">
    <location>
        <begin position="37"/>
        <end position="58"/>
    </location>
</feature>
<sequence>MWFAEPSIVMASGTAKEWANPGSFLVPQLYAEIRERSSQQKEKLKAGTPDASKARGSDQTGWFIINNSPFSLGVTRR</sequence>
<protein>
    <submittedName>
        <fullName evidence="2">Uncharacterized protein</fullName>
    </submittedName>
</protein>
<evidence type="ECO:0000313" key="3">
    <source>
        <dbReference type="Proteomes" id="UP000238701"/>
    </source>
</evidence>
<dbReference type="EMBL" id="OMOD01000185">
    <property type="protein sequence ID" value="SPF48586.1"/>
    <property type="molecule type" value="Genomic_DNA"/>
</dbReference>
<gene>
    <name evidence="2" type="ORF">SBA1_870025</name>
</gene>
<dbReference type="Proteomes" id="UP000238701">
    <property type="component" value="Unassembled WGS sequence"/>
</dbReference>
<dbReference type="AlphaFoldDB" id="A0A2U3L9N3"/>
<evidence type="ECO:0000313" key="2">
    <source>
        <dbReference type="EMBL" id="SPF48586.1"/>
    </source>
</evidence>
<proteinExistence type="predicted"/>
<name>A0A2U3L9N3_9BACT</name>
<organism evidence="2 3">
    <name type="scientific">Candidatus Sulfotelmatobacter kueseliae</name>
    <dbReference type="NCBI Taxonomy" id="2042962"/>
    <lineage>
        <taxon>Bacteria</taxon>
        <taxon>Pseudomonadati</taxon>
        <taxon>Acidobacteriota</taxon>
        <taxon>Terriglobia</taxon>
        <taxon>Terriglobales</taxon>
        <taxon>Candidatus Korobacteraceae</taxon>
        <taxon>Candidatus Sulfotelmatobacter</taxon>
    </lineage>
</organism>
<accession>A0A2U3L9N3</accession>
<evidence type="ECO:0000256" key="1">
    <source>
        <dbReference type="SAM" id="MobiDB-lite"/>
    </source>
</evidence>
<reference evidence="3" key="1">
    <citation type="submission" date="2018-02" db="EMBL/GenBank/DDBJ databases">
        <authorList>
            <person name="Hausmann B."/>
        </authorList>
    </citation>
    <scope>NUCLEOTIDE SEQUENCE [LARGE SCALE GENOMIC DNA]</scope>
    <source>
        <strain evidence="3">Peat soil MAG SbA1</strain>
    </source>
</reference>